<feature type="non-terminal residue" evidence="1">
    <location>
        <position position="1"/>
    </location>
</feature>
<protein>
    <submittedName>
        <fullName evidence="1">Uncharacterized protein</fullName>
    </submittedName>
</protein>
<evidence type="ECO:0000313" key="2">
    <source>
        <dbReference type="Proteomes" id="UP001366060"/>
    </source>
</evidence>
<dbReference type="RefSeq" id="WP_341629505.1">
    <property type="nucleotide sequence ID" value="NZ_JBAKBA010000499.1"/>
</dbReference>
<evidence type="ECO:0000313" key="1">
    <source>
        <dbReference type="EMBL" id="MEL0661219.1"/>
    </source>
</evidence>
<accession>A0ABU9HH50</accession>
<organism evidence="1 2">
    <name type="scientific">Psychromonas arctica</name>
    <dbReference type="NCBI Taxonomy" id="168275"/>
    <lineage>
        <taxon>Bacteria</taxon>
        <taxon>Pseudomonadati</taxon>
        <taxon>Pseudomonadota</taxon>
        <taxon>Gammaproteobacteria</taxon>
        <taxon>Alteromonadales</taxon>
        <taxon>Psychromonadaceae</taxon>
        <taxon>Psychromonas</taxon>
    </lineage>
</organism>
<dbReference type="Proteomes" id="UP001366060">
    <property type="component" value="Unassembled WGS sequence"/>
</dbReference>
<reference evidence="1 2" key="1">
    <citation type="submission" date="2024-02" db="EMBL/GenBank/DDBJ databases">
        <title>Bacteria isolated from the canopy kelp, Nereocystis luetkeana.</title>
        <authorList>
            <person name="Pfister C.A."/>
            <person name="Younker I.T."/>
            <person name="Light S.H."/>
        </authorList>
    </citation>
    <scope>NUCLEOTIDE SEQUENCE [LARGE SCALE GENOMIC DNA]</scope>
    <source>
        <strain evidence="1 2">TI.2.07</strain>
    </source>
</reference>
<sequence>SNIGDDPNSGVYNFYIDDPSSLTFPDDLYDISYVKTELTEYSIFAEYLIEYNDWNFILCAR</sequence>
<proteinExistence type="predicted"/>
<comment type="caution">
    <text evidence="1">The sequence shown here is derived from an EMBL/GenBank/DDBJ whole genome shotgun (WGS) entry which is preliminary data.</text>
</comment>
<dbReference type="EMBL" id="JBAKBA010000499">
    <property type="protein sequence ID" value="MEL0661219.1"/>
    <property type="molecule type" value="Genomic_DNA"/>
</dbReference>
<gene>
    <name evidence="1" type="ORF">V6255_19215</name>
</gene>
<keyword evidence="2" id="KW-1185">Reference proteome</keyword>
<name>A0ABU9HH50_9GAMM</name>